<dbReference type="KEGG" id="hbv:ABIV_0151"/>
<keyword evidence="5" id="KW-1185">Reference proteome</keyword>
<dbReference type="Gene3D" id="3.10.450.160">
    <property type="entry name" value="inner membrane protein cigr"/>
    <property type="match status" value="1"/>
</dbReference>
<accession>A0AAX2A5H1</accession>
<evidence type="ECO:0000256" key="1">
    <source>
        <dbReference type="SAM" id="SignalP"/>
    </source>
</evidence>
<keyword evidence="1" id="KW-0732">Signal</keyword>
<dbReference type="EMBL" id="PDKM01000005">
    <property type="protein sequence ID" value="RXK09462.1"/>
    <property type="molecule type" value="Genomic_DNA"/>
</dbReference>
<sequence>MKVVKTIAISSILFFSTTLLADKYNNYEDKYKHDKKEKYEKKYEEKKHTKYKQLPPGLEKKVHKDGKLPPGWEKKYQRGEVLDKEDLRKAREIRDYKKYPEIKGTKVYEIQDKIFRVTNATREILEVFK</sequence>
<evidence type="ECO:0000313" key="2">
    <source>
        <dbReference type="EMBL" id="AXH11190.1"/>
    </source>
</evidence>
<name>A0AAX2A5H1_9BACT</name>
<dbReference type="RefSeq" id="WP_114838079.1">
    <property type="nucleotide sequence ID" value="NZ_CP031217.1"/>
</dbReference>
<feature type="signal peptide" evidence="1">
    <location>
        <begin position="1"/>
        <end position="21"/>
    </location>
</feature>
<reference evidence="3 5" key="1">
    <citation type="submission" date="2017-10" db="EMBL/GenBank/DDBJ databases">
        <title>Genomics of the genus Arcobacter.</title>
        <authorList>
            <person name="Perez-Cataluna A."/>
            <person name="Figueras M.J."/>
        </authorList>
    </citation>
    <scope>NUCLEOTIDE SEQUENCE [LARGE SCALE GENOMIC DNA]</scope>
    <source>
        <strain evidence="3 5">CECT 7835</strain>
    </source>
</reference>
<dbReference type="AlphaFoldDB" id="A0AAX2A5H1"/>
<dbReference type="EMBL" id="CP031217">
    <property type="protein sequence ID" value="AXH11190.1"/>
    <property type="molecule type" value="Genomic_DNA"/>
</dbReference>
<evidence type="ECO:0000313" key="4">
    <source>
        <dbReference type="Proteomes" id="UP000253850"/>
    </source>
</evidence>
<dbReference type="Proteomes" id="UP000253850">
    <property type="component" value="Chromosome"/>
</dbReference>
<dbReference type="Proteomes" id="UP000289193">
    <property type="component" value="Unassembled WGS sequence"/>
</dbReference>
<feature type="chain" id="PRO_5044718405" description="RcnB family protein" evidence="1">
    <location>
        <begin position="22"/>
        <end position="129"/>
    </location>
</feature>
<evidence type="ECO:0008006" key="6">
    <source>
        <dbReference type="Google" id="ProtNLM"/>
    </source>
</evidence>
<evidence type="ECO:0000313" key="5">
    <source>
        <dbReference type="Proteomes" id="UP000289193"/>
    </source>
</evidence>
<evidence type="ECO:0000313" key="3">
    <source>
        <dbReference type="EMBL" id="RXK09462.1"/>
    </source>
</evidence>
<organism evidence="3 5">
    <name type="scientific">Halarcobacter bivalviorum</name>
    <dbReference type="NCBI Taxonomy" id="663364"/>
    <lineage>
        <taxon>Bacteria</taxon>
        <taxon>Pseudomonadati</taxon>
        <taxon>Campylobacterota</taxon>
        <taxon>Epsilonproteobacteria</taxon>
        <taxon>Campylobacterales</taxon>
        <taxon>Arcobacteraceae</taxon>
        <taxon>Halarcobacter</taxon>
    </lineage>
</organism>
<proteinExistence type="predicted"/>
<gene>
    <name evidence="2" type="ORF">ABIV_0151</name>
    <name evidence="3" type="ORF">CRV05_09125</name>
</gene>
<reference evidence="2 4" key="2">
    <citation type="submission" date="2018-07" db="EMBL/GenBank/DDBJ databases">
        <title>Complete genome of the Arcobacter bivalviorum type strain LMG 26154.</title>
        <authorList>
            <person name="Miller W.G."/>
            <person name="Yee E."/>
            <person name="Bono J.L."/>
        </authorList>
    </citation>
    <scope>NUCLEOTIDE SEQUENCE [LARGE SCALE GENOMIC DNA]</scope>
    <source>
        <strain evidence="2 4">LMG 26154</strain>
    </source>
</reference>
<protein>
    <recommendedName>
        <fullName evidence="6">RcnB family protein</fullName>
    </recommendedName>
</protein>